<sequence length="449" mass="48729">MKKITSLLIIAISILQLGCSSDDTFDNEFYPRIFDNGNTFTSPNRIVSEGESVNYGRLSFSPSPSRGMEISWKVDGVHVSSDTAFVFNPPAGGGEFEISLEASYKGQSSKRISKVLVSPSSYTPKPYEHIALSYLTENGNATHIDWAQVTHVAFNGARVLPEGTVDFSKGDLNQVTDELVARAHIHGVPFLLSVSGRLSGVDGWSLYNNTDFGTVISDPIMMPQLVSSLAAYVAAKRIDGVDILMTDLSNDDYGISARNAAAVAPFIRALKAALPSTAIVTATVTTNYLHWEYTDLSAADWIHVRSFENGLHVGPGAPLGQSSPMDFLISSANIWLNKGYPAAKLVLGIPAFGVRYDRLDANGNNQDWGSYGYMPFVEILNASSDEQAYSKDFLPNVASGVYYNGTELVKQKAAYIKSNGFKGAYLWAGDYDVRDARSLMNSIKSSLGE</sequence>
<accession>A0ABW6BG74</accession>
<dbReference type="SUPFAM" id="SSF51445">
    <property type="entry name" value="(Trans)glycosidases"/>
    <property type="match status" value="1"/>
</dbReference>
<dbReference type="PANTHER" id="PTHR11177">
    <property type="entry name" value="CHITINASE"/>
    <property type="match status" value="1"/>
</dbReference>
<evidence type="ECO:0000256" key="1">
    <source>
        <dbReference type="ARBA" id="ARBA00000822"/>
    </source>
</evidence>
<evidence type="ECO:0000256" key="2">
    <source>
        <dbReference type="ARBA" id="ARBA00012729"/>
    </source>
</evidence>
<gene>
    <name evidence="4" type="ORF">ACFS7Y_05680</name>
</gene>
<protein>
    <recommendedName>
        <fullName evidence="2">chitinase</fullName>
        <ecNumber evidence="2">3.2.1.14</ecNumber>
    </recommendedName>
</protein>
<comment type="caution">
    <text evidence="4">The sequence shown here is derived from an EMBL/GenBank/DDBJ whole genome shotgun (WGS) entry which is preliminary data.</text>
</comment>
<dbReference type="PROSITE" id="PS51910">
    <property type="entry name" value="GH18_2"/>
    <property type="match status" value="1"/>
</dbReference>
<keyword evidence="5" id="KW-1185">Reference proteome</keyword>
<dbReference type="EMBL" id="JBHUPB010000004">
    <property type="protein sequence ID" value="MFD2966865.1"/>
    <property type="molecule type" value="Genomic_DNA"/>
</dbReference>
<dbReference type="InterPro" id="IPR001223">
    <property type="entry name" value="Glyco_hydro18_cat"/>
</dbReference>
<feature type="domain" description="GH18" evidence="3">
    <location>
        <begin position="99"/>
        <end position="449"/>
    </location>
</feature>
<comment type="catalytic activity">
    <reaction evidence="1">
        <text>Random endo-hydrolysis of N-acetyl-beta-D-glucosaminide (1-&gt;4)-beta-linkages in chitin and chitodextrins.</text>
        <dbReference type="EC" id="3.2.1.14"/>
    </reaction>
</comment>
<dbReference type="PANTHER" id="PTHR11177:SF317">
    <property type="entry name" value="CHITINASE 12-RELATED"/>
    <property type="match status" value="1"/>
</dbReference>
<dbReference type="InterPro" id="IPR050314">
    <property type="entry name" value="Glycosyl_Hydrlase_18"/>
</dbReference>
<keyword evidence="4" id="KW-0378">Hydrolase</keyword>
<dbReference type="SMART" id="SM00636">
    <property type="entry name" value="Glyco_18"/>
    <property type="match status" value="1"/>
</dbReference>
<dbReference type="Gene3D" id="3.40.5.30">
    <property type="entry name" value="(Trans)glycosidases - domain 2"/>
    <property type="match status" value="1"/>
</dbReference>
<organism evidence="4 5">
    <name type="scientific">Sphingobacterium bambusae</name>
    <dbReference type="NCBI Taxonomy" id="662858"/>
    <lineage>
        <taxon>Bacteria</taxon>
        <taxon>Pseudomonadati</taxon>
        <taxon>Bacteroidota</taxon>
        <taxon>Sphingobacteriia</taxon>
        <taxon>Sphingobacteriales</taxon>
        <taxon>Sphingobacteriaceae</taxon>
        <taxon>Sphingobacterium</taxon>
    </lineage>
</organism>
<dbReference type="InterPro" id="IPR017853">
    <property type="entry name" value="GH"/>
</dbReference>
<evidence type="ECO:0000313" key="5">
    <source>
        <dbReference type="Proteomes" id="UP001597525"/>
    </source>
</evidence>
<dbReference type="EC" id="3.2.1.14" evidence="2"/>
<dbReference type="InterPro" id="IPR011583">
    <property type="entry name" value="Chitinase_II/V-like_cat"/>
</dbReference>
<dbReference type="Gene3D" id="3.20.20.80">
    <property type="entry name" value="Glycosidases"/>
    <property type="match status" value="1"/>
</dbReference>
<dbReference type="Proteomes" id="UP001597525">
    <property type="component" value="Unassembled WGS sequence"/>
</dbReference>
<dbReference type="Pfam" id="PF00704">
    <property type="entry name" value="Glyco_hydro_18"/>
    <property type="match status" value="1"/>
</dbReference>
<dbReference type="RefSeq" id="WP_320182564.1">
    <property type="nucleotide sequence ID" value="NZ_CP138332.1"/>
</dbReference>
<evidence type="ECO:0000259" key="3">
    <source>
        <dbReference type="PROSITE" id="PS51910"/>
    </source>
</evidence>
<evidence type="ECO:0000313" key="4">
    <source>
        <dbReference type="EMBL" id="MFD2966865.1"/>
    </source>
</evidence>
<proteinExistence type="predicted"/>
<name>A0ABW6BG74_9SPHI</name>
<reference evidence="5" key="1">
    <citation type="journal article" date="2019" name="Int. J. Syst. Evol. Microbiol.">
        <title>The Global Catalogue of Microorganisms (GCM) 10K type strain sequencing project: providing services to taxonomists for standard genome sequencing and annotation.</title>
        <authorList>
            <consortium name="The Broad Institute Genomics Platform"/>
            <consortium name="The Broad Institute Genome Sequencing Center for Infectious Disease"/>
            <person name="Wu L."/>
            <person name="Ma J."/>
        </authorList>
    </citation>
    <scope>NUCLEOTIDE SEQUENCE [LARGE SCALE GENOMIC DNA]</scope>
    <source>
        <strain evidence="5">KCTC 22814</strain>
    </source>
</reference>
<dbReference type="GO" id="GO:0016787">
    <property type="term" value="F:hydrolase activity"/>
    <property type="evidence" value="ECO:0007669"/>
    <property type="project" value="UniProtKB-KW"/>
</dbReference>